<dbReference type="SMART" id="SM01230">
    <property type="entry name" value="Gln-synt_C"/>
    <property type="match status" value="1"/>
</dbReference>
<evidence type="ECO:0000256" key="2">
    <source>
        <dbReference type="PROSITE-ProRule" id="PRU01331"/>
    </source>
</evidence>
<evidence type="ECO:0000259" key="4">
    <source>
        <dbReference type="PROSITE" id="PS51987"/>
    </source>
</evidence>
<accession>A0A395RFT8</accession>
<comment type="similarity">
    <text evidence="2 3">Belongs to the glutamine synthetase family.</text>
</comment>
<dbReference type="AlphaFoldDB" id="A0A395RFT8"/>
<dbReference type="PROSITE" id="PS51987">
    <property type="entry name" value="GS_CATALYTIC"/>
    <property type="match status" value="1"/>
</dbReference>
<dbReference type="InterPro" id="IPR014746">
    <property type="entry name" value="Gln_synth/guanido_kin_cat_dom"/>
</dbReference>
<protein>
    <recommendedName>
        <fullName evidence="4">GS catalytic domain-containing protein</fullName>
    </recommendedName>
</protein>
<dbReference type="PANTHER" id="PTHR43785">
    <property type="entry name" value="GAMMA-GLUTAMYLPUTRESCINE SYNTHETASE"/>
    <property type="match status" value="1"/>
</dbReference>
<comment type="caution">
    <text evidence="5">The sequence shown here is derived from an EMBL/GenBank/DDBJ whole genome shotgun (WGS) entry which is preliminary data.</text>
</comment>
<keyword evidence="1" id="KW-0436">Ligase</keyword>
<evidence type="ECO:0000256" key="3">
    <source>
        <dbReference type="RuleBase" id="RU000384"/>
    </source>
</evidence>
<evidence type="ECO:0000313" key="6">
    <source>
        <dbReference type="Proteomes" id="UP000266152"/>
    </source>
</evidence>
<gene>
    <name evidence="5" type="ORF">FSPOR_11675</name>
</gene>
<dbReference type="STRING" id="5514.A0A395RFT8"/>
<dbReference type="Proteomes" id="UP000266152">
    <property type="component" value="Unassembled WGS sequence"/>
</dbReference>
<reference evidence="5 6" key="1">
    <citation type="journal article" date="2018" name="PLoS Pathog.">
        <title>Evolution of structural diversity of trichothecenes, a family of toxins produced by plant pathogenic and entomopathogenic fungi.</title>
        <authorList>
            <person name="Proctor R.H."/>
            <person name="McCormick S.P."/>
            <person name="Kim H.S."/>
            <person name="Cardoza R.E."/>
            <person name="Stanley A.M."/>
            <person name="Lindo L."/>
            <person name="Kelly A."/>
            <person name="Brown D.W."/>
            <person name="Lee T."/>
            <person name="Vaughan M.M."/>
            <person name="Alexander N.J."/>
            <person name="Busman M."/>
            <person name="Gutierrez S."/>
        </authorList>
    </citation>
    <scope>NUCLEOTIDE SEQUENCE [LARGE SCALE GENOMIC DNA]</scope>
    <source>
        <strain evidence="5 6">NRRL 3299</strain>
    </source>
</reference>
<dbReference type="GO" id="GO:0004356">
    <property type="term" value="F:glutamine synthetase activity"/>
    <property type="evidence" value="ECO:0007669"/>
    <property type="project" value="InterPro"/>
</dbReference>
<dbReference type="Pfam" id="PF00120">
    <property type="entry name" value="Gln-synt_C"/>
    <property type="match status" value="1"/>
</dbReference>
<dbReference type="PANTHER" id="PTHR43785:SF2">
    <property type="entry name" value="TYPE-1 GLUTAMINE SYNTHETASE 1"/>
    <property type="match status" value="1"/>
</dbReference>
<dbReference type="SUPFAM" id="SSF55931">
    <property type="entry name" value="Glutamine synthetase/guanido kinase"/>
    <property type="match status" value="1"/>
</dbReference>
<proteinExistence type="inferred from homology"/>
<dbReference type="EMBL" id="PXOF01000245">
    <property type="protein sequence ID" value="RGP58966.1"/>
    <property type="molecule type" value="Genomic_DNA"/>
</dbReference>
<evidence type="ECO:0000256" key="1">
    <source>
        <dbReference type="ARBA" id="ARBA00022598"/>
    </source>
</evidence>
<evidence type="ECO:0000313" key="5">
    <source>
        <dbReference type="EMBL" id="RGP58966.1"/>
    </source>
</evidence>
<dbReference type="InterPro" id="IPR008146">
    <property type="entry name" value="Gln_synth_cat_dom"/>
</dbReference>
<sequence>MLSRRSSSTTSKPKNDFWSKHPTVKIVILQWVDICGVLRTRLVPVSTFKKIVESNGYLNCAPLDTCVTTTAEFIPKIMPFFVDSGKIWPDVSSLRSANHNARGYTNAAVCFGNIEFQNTDARHILKTLVEKTKTNHGLEFLVGMELEFCLLVPGTLDPAEPGSIGVAHTSKTLRSKVWPLLCEIITALTDAGIEVEQAVKEYGISAYEVALSPLPAAEAVDAYVYTMEVIKNIAHKSNLVATFYPTPYLGETGQKSGQHIHISATSASKDKVWDPDTAMAGLLGHIPALTAIGLSQIDSYERVGIGKMCTGGFVGWGDNNRDMPVRRVAKNHWEVRINDATSNSYAMVAGIIGALLDPRPLTIEGATQFTLFYSEEEREKMRLTKPLPTSLEEALKELESDLDWANRVLGQEYVEWFIALKKAEIETLSKMEVKERRLLMLHTF</sequence>
<dbReference type="Gene3D" id="3.30.590.10">
    <property type="entry name" value="Glutamine synthetase/guanido kinase, catalytic domain"/>
    <property type="match status" value="1"/>
</dbReference>
<feature type="domain" description="GS catalytic" evidence="4">
    <location>
        <begin position="121"/>
        <end position="444"/>
    </location>
</feature>
<name>A0A395RFT8_FUSSP</name>
<organism evidence="5 6">
    <name type="scientific">Fusarium sporotrichioides</name>
    <dbReference type="NCBI Taxonomy" id="5514"/>
    <lineage>
        <taxon>Eukaryota</taxon>
        <taxon>Fungi</taxon>
        <taxon>Dikarya</taxon>
        <taxon>Ascomycota</taxon>
        <taxon>Pezizomycotina</taxon>
        <taxon>Sordariomycetes</taxon>
        <taxon>Hypocreomycetidae</taxon>
        <taxon>Hypocreales</taxon>
        <taxon>Nectriaceae</taxon>
        <taxon>Fusarium</taxon>
    </lineage>
</organism>
<keyword evidence="6" id="KW-1185">Reference proteome</keyword>